<feature type="compositionally biased region" description="Basic and acidic residues" evidence="1">
    <location>
        <begin position="379"/>
        <end position="390"/>
    </location>
</feature>
<feature type="region of interest" description="Disordered" evidence="1">
    <location>
        <begin position="350"/>
        <end position="421"/>
    </location>
</feature>
<evidence type="ECO:0000256" key="1">
    <source>
        <dbReference type="SAM" id="MobiDB-lite"/>
    </source>
</evidence>
<reference evidence="2 3" key="1">
    <citation type="submission" date="2019-02" db="EMBL/GenBank/DDBJ databases">
        <title>Genome sequencing of the rare red list fungi Bondarzewia mesenterica.</title>
        <authorList>
            <person name="Buettner E."/>
            <person name="Kellner H."/>
        </authorList>
    </citation>
    <scope>NUCLEOTIDE SEQUENCE [LARGE SCALE GENOMIC DNA]</scope>
    <source>
        <strain evidence="2 3">DSM 108281</strain>
    </source>
</reference>
<evidence type="ECO:0000313" key="3">
    <source>
        <dbReference type="Proteomes" id="UP000310158"/>
    </source>
</evidence>
<feature type="compositionally biased region" description="Polar residues" evidence="1">
    <location>
        <begin position="395"/>
        <end position="404"/>
    </location>
</feature>
<sequence length="529" mass="56826">MSLVNLFLSLEAPSLPSDSLELPVSRMVPASVRPRFTNVASSSAALRKPSTPDLSKVAPSVRRAFGDIINKKARTTTVPGSDTRPLKMFTQAAKSLKAFGFNNDRPARQQVSHSERKRRSKIRKALHAGLLSWGRSTMSANPSHASLYALVSDISRSDEGYVLMDVDEPVTVIDGLSAEAVHGTLLDIVDVSQEFGDQGHRMSMNMGDQAVSQAQNADDGVEIQKAPVDIPEKTLPLSPSMEALAQEIEAALLAQDYEMEDEGSDSDIPAFPSTTAVGPVNLFPADSDSNVTVEHLEQDTIPTHPMVIASLELDTELGAQKLPSSTWQFPFPPPIFPDPSFDILAIIPPMTIRPPSDSQTSTSVPKQQSRGCLVTLSTSDRKNEPRDSRAKPRPTTETSISQTKPETKATRRGLMTQTMNDGSKKITWIDANLPSKEAILPPSSISSSMLRASSKASPSVTSSLSAPSSSSIHTFLSAAPTSVNPSLSPMSSMSYASFKTAISSAASSTSEFMFRSPSTLHPAPPFQYS</sequence>
<name>A0A4S4LLZ1_9AGAM</name>
<dbReference type="EMBL" id="SGPL01000380">
    <property type="protein sequence ID" value="THH13184.1"/>
    <property type="molecule type" value="Genomic_DNA"/>
</dbReference>
<comment type="caution">
    <text evidence="2">The sequence shown here is derived from an EMBL/GenBank/DDBJ whole genome shotgun (WGS) entry which is preliminary data.</text>
</comment>
<gene>
    <name evidence="2" type="ORF">EW146_g7013</name>
</gene>
<dbReference type="Proteomes" id="UP000310158">
    <property type="component" value="Unassembled WGS sequence"/>
</dbReference>
<protein>
    <submittedName>
        <fullName evidence="2">Uncharacterized protein</fullName>
    </submittedName>
</protein>
<keyword evidence="3" id="KW-1185">Reference proteome</keyword>
<accession>A0A4S4LLZ1</accession>
<dbReference type="AlphaFoldDB" id="A0A4S4LLZ1"/>
<evidence type="ECO:0000313" key="2">
    <source>
        <dbReference type="EMBL" id="THH13184.1"/>
    </source>
</evidence>
<proteinExistence type="predicted"/>
<feature type="compositionally biased region" description="Polar residues" evidence="1">
    <location>
        <begin position="356"/>
        <end position="378"/>
    </location>
</feature>
<organism evidence="2 3">
    <name type="scientific">Bondarzewia mesenterica</name>
    <dbReference type="NCBI Taxonomy" id="1095465"/>
    <lineage>
        <taxon>Eukaryota</taxon>
        <taxon>Fungi</taxon>
        <taxon>Dikarya</taxon>
        <taxon>Basidiomycota</taxon>
        <taxon>Agaricomycotina</taxon>
        <taxon>Agaricomycetes</taxon>
        <taxon>Russulales</taxon>
        <taxon>Bondarzewiaceae</taxon>
        <taxon>Bondarzewia</taxon>
    </lineage>
</organism>